<dbReference type="Pfam" id="PF26580">
    <property type="entry name" value="Mtb12_C"/>
    <property type="match status" value="1"/>
</dbReference>
<evidence type="ECO:0000259" key="5">
    <source>
        <dbReference type="Pfam" id="PF26580"/>
    </source>
</evidence>
<dbReference type="InterPro" id="IPR058644">
    <property type="entry name" value="Mtb12-like_C"/>
</dbReference>
<dbReference type="OrthoDB" id="4375957at2"/>
<dbReference type="AlphaFoldDB" id="A0A2Z3YQ31"/>
<feature type="region of interest" description="Disordered" evidence="3">
    <location>
        <begin position="55"/>
        <end position="147"/>
    </location>
</feature>
<feature type="transmembrane region" description="Helical" evidence="4">
    <location>
        <begin position="16"/>
        <end position="38"/>
    </location>
</feature>
<name>A0A2Z3YQ31_9CORY</name>
<keyword evidence="1" id="KW-0732">Signal</keyword>
<dbReference type="KEGG" id="cpre:Csp1_02020"/>
<keyword evidence="4" id="KW-0472">Membrane</keyword>
<comment type="similarity">
    <text evidence="2">Belongs to the MTB12 family.</text>
</comment>
<feature type="domain" description="Low molecular weight antigen MTB12-like C-terminal" evidence="5">
    <location>
        <begin position="145"/>
        <end position="255"/>
    </location>
</feature>
<keyword evidence="4" id="KW-1133">Transmembrane helix</keyword>
<dbReference type="RefSeq" id="WP_110480835.1">
    <property type="nucleotide sequence ID" value="NZ_CP024988.1"/>
</dbReference>
<accession>A0A2Z3YQ31</accession>
<evidence type="ECO:0000256" key="1">
    <source>
        <dbReference type="ARBA" id="ARBA00022729"/>
    </source>
</evidence>
<feature type="compositionally biased region" description="Low complexity" evidence="3">
    <location>
        <begin position="129"/>
        <end position="147"/>
    </location>
</feature>
<gene>
    <name evidence="6" type="ORF">Csp1_02020</name>
</gene>
<sequence length="260" mass="25744">MPGPDPSRRSFDRTTVLLSVVGAVLASVLIITCGVLALRHAGGGGQTVVLGADGRVTESPSASRGTSSTARTSASPTSSTSPTSPTTSSGVPAAGVSAGPASAPGPGSADGASAAGDNGPPGTEGGADTDGAADGATDGATDDVPTPTAAELTDIVHLLTATDAPDEEKQRHLESPDAVIVPQTVYRAGLFRAPRGGSEVTGPVERDGDTATAELHAWSQGIPDVTLPVTFVYRDGTWRLSSASVCTGVRTVGLPVYCNA</sequence>
<dbReference type="Proteomes" id="UP000247696">
    <property type="component" value="Chromosome"/>
</dbReference>
<protein>
    <recommendedName>
        <fullName evidence="5">Low molecular weight antigen MTB12-like C-terminal domain-containing protein</fullName>
    </recommendedName>
</protein>
<evidence type="ECO:0000313" key="6">
    <source>
        <dbReference type="EMBL" id="AWT25030.1"/>
    </source>
</evidence>
<evidence type="ECO:0000256" key="4">
    <source>
        <dbReference type="SAM" id="Phobius"/>
    </source>
</evidence>
<reference evidence="7" key="1">
    <citation type="submission" date="2017-11" db="EMBL/GenBank/DDBJ databases">
        <title>Otitis media/interna in a cat caused by the recently described species Corynebacterium provencense.</title>
        <authorList>
            <person name="Kittl S."/>
            <person name="Brodard I."/>
            <person name="Rychener L."/>
            <person name="Jores J."/>
            <person name="Roosje P."/>
            <person name="Gobeli Brawand S."/>
        </authorList>
    </citation>
    <scope>NUCLEOTIDE SEQUENCE [LARGE SCALE GENOMIC DNA]</scope>
    <source>
        <strain evidence="7">17KM38</strain>
    </source>
</reference>
<feature type="compositionally biased region" description="Low complexity" evidence="3">
    <location>
        <begin position="59"/>
        <end position="121"/>
    </location>
</feature>
<keyword evidence="4" id="KW-0812">Transmembrane</keyword>
<evidence type="ECO:0000313" key="7">
    <source>
        <dbReference type="Proteomes" id="UP000247696"/>
    </source>
</evidence>
<evidence type="ECO:0000256" key="3">
    <source>
        <dbReference type="SAM" id="MobiDB-lite"/>
    </source>
</evidence>
<keyword evidence="7" id="KW-1185">Reference proteome</keyword>
<dbReference type="EMBL" id="CP024988">
    <property type="protein sequence ID" value="AWT25030.1"/>
    <property type="molecule type" value="Genomic_DNA"/>
</dbReference>
<dbReference type="STRING" id="1737425.GCA_900049755_01233"/>
<organism evidence="6 7">
    <name type="scientific">Corynebacterium provencense</name>
    <dbReference type="NCBI Taxonomy" id="1737425"/>
    <lineage>
        <taxon>Bacteria</taxon>
        <taxon>Bacillati</taxon>
        <taxon>Actinomycetota</taxon>
        <taxon>Actinomycetes</taxon>
        <taxon>Mycobacteriales</taxon>
        <taxon>Corynebacteriaceae</taxon>
        <taxon>Corynebacterium</taxon>
    </lineage>
</organism>
<evidence type="ECO:0000256" key="2">
    <source>
        <dbReference type="ARBA" id="ARBA00093774"/>
    </source>
</evidence>
<proteinExistence type="inferred from homology"/>